<protein>
    <submittedName>
        <fullName evidence="1">Uncharacterized protein</fullName>
    </submittedName>
</protein>
<keyword evidence="2" id="KW-1185">Reference proteome</keyword>
<proteinExistence type="predicted"/>
<sequence>MTHPTNWPNPERPGTVNETGCVALNNITTLTEQARKNIAVASGARKMAKAVFPFLAEIDRQVIAARSSIPALTPAQIAEMLAGERERCAKECDEKVAFANHELKASDTHEETRYWIGEHCAATFCADAIRGLGDKV</sequence>
<dbReference type="EMBL" id="JAMYZZ010000029">
    <property type="protein sequence ID" value="MCP1259387.1"/>
    <property type="molecule type" value="Genomic_DNA"/>
</dbReference>
<dbReference type="RefSeq" id="WP_165992447.1">
    <property type="nucleotide sequence ID" value="NZ_JAMYZZ010000029.1"/>
</dbReference>
<reference evidence="1 2" key="1">
    <citation type="submission" date="2022-06" db="EMBL/GenBank/DDBJ databases">
        <title>Acetobacer genomes from food samples.</title>
        <authorList>
            <person name="Sombolestani A."/>
        </authorList>
    </citation>
    <scope>NUCLEOTIDE SEQUENCE [LARGE SCALE GENOMIC DNA]</scope>
    <source>
        <strain evidence="1 2">R-83285</strain>
    </source>
</reference>
<evidence type="ECO:0000313" key="2">
    <source>
        <dbReference type="Proteomes" id="UP001523528"/>
    </source>
</evidence>
<accession>A0ABT1F2E1</accession>
<organism evidence="1 2">
    <name type="scientific">Acetobacter lambici</name>
    <dbReference type="NCBI Taxonomy" id="1332824"/>
    <lineage>
        <taxon>Bacteria</taxon>
        <taxon>Pseudomonadati</taxon>
        <taxon>Pseudomonadota</taxon>
        <taxon>Alphaproteobacteria</taxon>
        <taxon>Acetobacterales</taxon>
        <taxon>Acetobacteraceae</taxon>
        <taxon>Acetobacter</taxon>
    </lineage>
</organism>
<comment type="caution">
    <text evidence="1">The sequence shown here is derived from an EMBL/GenBank/DDBJ whole genome shotgun (WGS) entry which is preliminary data.</text>
</comment>
<dbReference type="Proteomes" id="UP001523528">
    <property type="component" value="Unassembled WGS sequence"/>
</dbReference>
<name>A0ABT1F2E1_9PROT</name>
<gene>
    <name evidence="1" type="ORF">NKW50_12365</name>
</gene>
<evidence type="ECO:0000313" key="1">
    <source>
        <dbReference type="EMBL" id="MCP1259387.1"/>
    </source>
</evidence>